<evidence type="ECO:0000313" key="8">
    <source>
        <dbReference type="Proteomes" id="UP001293593"/>
    </source>
</evidence>
<evidence type="ECO:0000259" key="6">
    <source>
        <dbReference type="PROSITE" id="PS00434"/>
    </source>
</evidence>
<dbReference type="SUPFAM" id="SSF46785">
    <property type="entry name" value="Winged helix' DNA-binding domain"/>
    <property type="match status" value="1"/>
</dbReference>
<comment type="caution">
    <text evidence="7">The sequence shown here is derived from an EMBL/GenBank/DDBJ whole genome shotgun (WGS) entry which is preliminary data.</text>
</comment>
<sequence>MWMYYILPIPNMAERLAAEPKKLDNNTAAATTIASGGRRCVAPFLLKTYDLVEGGGGAEGEKEEEEERKGSVIVSWNEKGDGFVVWRPTEFSELILPTYFKHNNFSSFIRQLNTYGFKKVSSKRWEFKQEKFQRGKKKLLAEITRKKCEPSVFPSYLKSCSEETSNHDHDHESLLQQNHHLKKQNQHLQSQVAHFKQLQTRLLHCVSQYMGTSPDQ</sequence>
<protein>
    <recommendedName>
        <fullName evidence="6">HSF-type DNA-binding domain-containing protein</fullName>
    </recommendedName>
</protein>
<dbReference type="EMBL" id="JAWXYG010000005">
    <property type="protein sequence ID" value="KAK4271547.1"/>
    <property type="molecule type" value="Genomic_DNA"/>
</dbReference>
<dbReference type="Pfam" id="PF00447">
    <property type="entry name" value="HSF_DNA-bind"/>
    <property type="match status" value="1"/>
</dbReference>
<keyword evidence="4" id="KW-0539">Nucleus</keyword>
<dbReference type="PANTHER" id="PTHR10015:SF308">
    <property type="entry name" value="HSF-TYPE DNA-BINDING DOMAIN-CONTAINING PROTEIN"/>
    <property type="match status" value="1"/>
</dbReference>
<name>A0AAE1JNK0_9FABA</name>
<comment type="subcellular location">
    <subcellularLocation>
        <location evidence="1">Nucleus</location>
    </subcellularLocation>
</comment>
<proteinExistence type="inferred from homology"/>
<dbReference type="InterPro" id="IPR000232">
    <property type="entry name" value="HSF_DNA-bd"/>
</dbReference>
<feature type="domain" description="HSF-type DNA-binding" evidence="6">
    <location>
        <begin position="96"/>
        <end position="120"/>
    </location>
</feature>
<dbReference type="InterPro" id="IPR036390">
    <property type="entry name" value="WH_DNA-bd_sf"/>
</dbReference>
<keyword evidence="2" id="KW-0346">Stress response</keyword>
<keyword evidence="8" id="KW-1185">Reference proteome</keyword>
<evidence type="ECO:0000256" key="3">
    <source>
        <dbReference type="ARBA" id="ARBA00023125"/>
    </source>
</evidence>
<dbReference type="AlphaFoldDB" id="A0AAE1JNK0"/>
<dbReference type="Gene3D" id="1.10.10.10">
    <property type="entry name" value="Winged helix-like DNA-binding domain superfamily/Winged helix DNA-binding domain"/>
    <property type="match status" value="1"/>
</dbReference>
<evidence type="ECO:0000256" key="5">
    <source>
        <dbReference type="RuleBase" id="RU004020"/>
    </source>
</evidence>
<dbReference type="InterPro" id="IPR036388">
    <property type="entry name" value="WH-like_DNA-bd_sf"/>
</dbReference>
<keyword evidence="3" id="KW-0238">DNA-binding</keyword>
<dbReference type="PANTHER" id="PTHR10015">
    <property type="entry name" value="HEAT SHOCK TRANSCRIPTION FACTOR"/>
    <property type="match status" value="1"/>
</dbReference>
<dbReference type="PROSITE" id="PS00434">
    <property type="entry name" value="HSF_DOMAIN"/>
    <property type="match status" value="1"/>
</dbReference>
<organism evidence="7 8">
    <name type="scientific">Acacia crassicarpa</name>
    <name type="common">northern wattle</name>
    <dbReference type="NCBI Taxonomy" id="499986"/>
    <lineage>
        <taxon>Eukaryota</taxon>
        <taxon>Viridiplantae</taxon>
        <taxon>Streptophyta</taxon>
        <taxon>Embryophyta</taxon>
        <taxon>Tracheophyta</taxon>
        <taxon>Spermatophyta</taxon>
        <taxon>Magnoliopsida</taxon>
        <taxon>eudicotyledons</taxon>
        <taxon>Gunneridae</taxon>
        <taxon>Pentapetalae</taxon>
        <taxon>rosids</taxon>
        <taxon>fabids</taxon>
        <taxon>Fabales</taxon>
        <taxon>Fabaceae</taxon>
        <taxon>Caesalpinioideae</taxon>
        <taxon>mimosoid clade</taxon>
        <taxon>Acacieae</taxon>
        <taxon>Acacia</taxon>
    </lineage>
</organism>
<dbReference type="GO" id="GO:0005634">
    <property type="term" value="C:nucleus"/>
    <property type="evidence" value="ECO:0007669"/>
    <property type="project" value="UniProtKB-SubCell"/>
</dbReference>
<evidence type="ECO:0000256" key="4">
    <source>
        <dbReference type="ARBA" id="ARBA00023242"/>
    </source>
</evidence>
<dbReference type="GO" id="GO:0006357">
    <property type="term" value="P:regulation of transcription by RNA polymerase II"/>
    <property type="evidence" value="ECO:0007669"/>
    <property type="project" value="TreeGrafter"/>
</dbReference>
<evidence type="ECO:0000256" key="1">
    <source>
        <dbReference type="ARBA" id="ARBA00004123"/>
    </source>
</evidence>
<accession>A0AAE1JNK0</accession>
<dbReference type="FunFam" id="1.10.10.10:FF:000660">
    <property type="entry name" value="Heat stress transcription factor A-6b"/>
    <property type="match status" value="1"/>
</dbReference>
<evidence type="ECO:0000313" key="7">
    <source>
        <dbReference type="EMBL" id="KAK4271547.1"/>
    </source>
</evidence>
<dbReference type="GO" id="GO:0000978">
    <property type="term" value="F:RNA polymerase II cis-regulatory region sequence-specific DNA binding"/>
    <property type="evidence" value="ECO:0007669"/>
    <property type="project" value="TreeGrafter"/>
</dbReference>
<gene>
    <name evidence="7" type="ORF">QN277_020227</name>
</gene>
<comment type="similarity">
    <text evidence="5">Belongs to the HSF family.</text>
</comment>
<evidence type="ECO:0000256" key="2">
    <source>
        <dbReference type="ARBA" id="ARBA00023016"/>
    </source>
</evidence>
<reference evidence="7" key="1">
    <citation type="submission" date="2023-10" db="EMBL/GenBank/DDBJ databases">
        <title>Chromosome-level genome of the transformable northern wattle, Acacia crassicarpa.</title>
        <authorList>
            <person name="Massaro I."/>
            <person name="Sinha N.R."/>
            <person name="Poethig S."/>
            <person name="Leichty A.R."/>
        </authorList>
    </citation>
    <scope>NUCLEOTIDE SEQUENCE</scope>
    <source>
        <strain evidence="7">Acra3RX</strain>
        <tissue evidence="7">Leaf</tissue>
    </source>
</reference>
<dbReference type="GO" id="GO:0003700">
    <property type="term" value="F:DNA-binding transcription factor activity"/>
    <property type="evidence" value="ECO:0007669"/>
    <property type="project" value="InterPro"/>
</dbReference>
<dbReference type="Proteomes" id="UP001293593">
    <property type="component" value="Unassembled WGS sequence"/>
</dbReference>
<dbReference type="SMART" id="SM00415">
    <property type="entry name" value="HSF"/>
    <property type="match status" value="1"/>
</dbReference>
<dbReference type="PRINTS" id="PR00056">
    <property type="entry name" value="HSFDOMAIN"/>
</dbReference>